<name>A0ABP2YCF6_9BACT</name>
<organism evidence="2 3">
    <name type="scientific">Prevotella disiens JCM 6334 = ATCC 29426</name>
    <dbReference type="NCBI Taxonomy" id="1235811"/>
    <lineage>
        <taxon>Bacteria</taxon>
        <taxon>Pseudomonadati</taxon>
        <taxon>Bacteroidota</taxon>
        <taxon>Bacteroidia</taxon>
        <taxon>Bacteroidales</taxon>
        <taxon>Prevotellaceae</taxon>
        <taxon>Prevotella</taxon>
    </lineage>
</organism>
<gene>
    <name evidence="2" type="ORF">HMPREF0653_00794</name>
</gene>
<feature type="transmembrane region" description="Helical" evidence="1">
    <location>
        <begin position="13"/>
        <end position="31"/>
    </location>
</feature>
<proteinExistence type="predicted"/>
<sequence>MKSAFSFSVPNQLLSYFNLCLKIWILLILWLRIPNFWTKKSLD</sequence>
<evidence type="ECO:0000313" key="3">
    <source>
        <dbReference type="Proteomes" id="UP000016660"/>
    </source>
</evidence>
<dbReference type="Proteomes" id="UP000016660">
    <property type="component" value="Unassembled WGS sequence"/>
</dbReference>
<accession>A0ABP2YCF6</accession>
<reference evidence="2 3" key="1">
    <citation type="submission" date="2013-06" db="EMBL/GenBank/DDBJ databases">
        <authorList>
            <person name="Weinstock G."/>
            <person name="Sodergren E."/>
            <person name="Lobos E.A."/>
            <person name="Fulton L."/>
            <person name="Fulton R."/>
            <person name="Courtney L."/>
            <person name="Fronick C."/>
            <person name="O'Laughlin M."/>
            <person name="Godfrey J."/>
            <person name="Wilson R.M."/>
            <person name="Miner T."/>
            <person name="Farmer C."/>
            <person name="Delehaunty K."/>
            <person name="Cordes M."/>
            <person name="Minx P."/>
            <person name="Tomlinson C."/>
            <person name="Chen J."/>
            <person name="Wollam A."/>
            <person name="Pepin K.H."/>
            <person name="Bhonagiri V."/>
            <person name="Zhang X."/>
            <person name="Warren W."/>
            <person name="Mitreva M."/>
            <person name="Mardis E.R."/>
            <person name="Wilson R.K."/>
        </authorList>
    </citation>
    <scope>NUCLEOTIDE SEQUENCE [LARGE SCALE GENOMIC DNA]</scope>
    <source>
        <strain evidence="2 3">ATCC 29426</strain>
    </source>
</reference>
<comment type="caution">
    <text evidence="2">The sequence shown here is derived from an EMBL/GenBank/DDBJ whole genome shotgun (WGS) entry which is preliminary data.</text>
</comment>
<keyword evidence="1" id="KW-0812">Transmembrane</keyword>
<evidence type="ECO:0000313" key="2">
    <source>
        <dbReference type="EMBL" id="ERJ78791.1"/>
    </source>
</evidence>
<evidence type="ECO:0000256" key="1">
    <source>
        <dbReference type="SAM" id="Phobius"/>
    </source>
</evidence>
<protein>
    <submittedName>
        <fullName evidence="2">Uncharacterized protein</fullName>
    </submittedName>
</protein>
<dbReference type="EMBL" id="AWUY01000065">
    <property type="protein sequence ID" value="ERJ78791.1"/>
    <property type="molecule type" value="Genomic_DNA"/>
</dbReference>
<keyword evidence="3" id="KW-1185">Reference proteome</keyword>
<keyword evidence="1" id="KW-0472">Membrane</keyword>
<keyword evidence="1" id="KW-1133">Transmembrane helix</keyword>